<reference evidence="1" key="1">
    <citation type="journal article" date="2014" name="Front. Microbiol.">
        <title>High frequency of phylogenetically diverse reductive dehalogenase-homologous genes in deep subseafloor sedimentary metagenomes.</title>
        <authorList>
            <person name="Kawai M."/>
            <person name="Futagami T."/>
            <person name="Toyoda A."/>
            <person name="Takaki Y."/>
            <person name="Nishi S."/>
            <person name="Hori S."/>
            <person name="Arai W."/>
            <person name="Tsubouchi T."/>
            <person name="Morono Y."/>
            <person name="Uchiyama I."/>
            <person name="Ito T."/>
            <person name="Fujiyama A."/>
            <person name="Inagaki F."/>
            <person name="Takami H."/>
        </authorList>
    </citation>
    <scope>NUCLEOTIDE SEQUENCE</scope>
    <source>
        <strain evidence="1">Expedition CK06-06</strain>
    </source>
</reference>
<gene>
    <name evidence="1" type="ORF">S01H4_60028</name>
</gene>
<feature type="non-terminal residue" evidence="1">
    <location>
        <position position="1"/>
    </location>
</feature>
<dbReference type="AlphaFoldDB" id="X1EWZ5"/>
<comment type="caution">
    <text evidence="1">The sequence shown here is derived from an EMBL/GenBank/DDBJ whole genome shotgun (WGS) entry which is preliminary data.</text>
</comment>
<evidence type="ECO:0000313" key="1">
    <source>
        <dbReference type="EMBL" id="GAH13133.1"/>
    </source>
</evidence>
<name>X1EWZ5_9ZZZZ</name>
<dbReference type="EMBL" id="BART01035306">
    <property type="protein sequence ID" value="GAH13133.1"/>
    <property type="molecule type" value="Genomic_DNA"/>
</dbReference>
<accession>X1EWZ5</accession>
<protein>
    <submittedName>
        <fullName evidence="1">Uncharacterized protein</fullName>
    </submittedName>
</protein>
<organism evidence="1">
    <name type="scientific">marine sediment metagenome</name>
    <dbReference type="NCBI Taxonomy" id="412755"/>
    <lineage>
        <taxon>unclassified sequences</taxon>
        <taxon>metagenomes</taxon>
        <taxon>ecological metagenomes</taxon>
    </lineage>
</organism>
<sequence length="103" mass="11066">DSIFTAQYVMADTELTAFLSQRKSQTEAAELVTAYTSFLLANGGAEVRTSMDIPGAKLVEIMDTFELVFSKGVMLAGVHGAENRKTAEELAFMLKQNLAGAGQ</sequence>
<proteinExistence type="predicted"/>